<evidence type="ECO:0000313" key="3">
    <source>
        <dbReference type="EMBL" id="KAJ8892225.1"/>
    </source>
</evidence>
<dbReference type="Pfam" id="PF18658">
    <property type="entry name" value="zf-C2H2_12"/>
    <property type="match status" value="1"/>
</dbReference>
<proteinExistence type="predicted"/>
<protein>
    <recommendedName>
        <fullName evidence="2">SPIN-DOC-like zinc-finger domain-containing protein</fullName>
    </recommendedName>
</protein>
<organism evidence="3 4">
    <name type="scientific">Dryococelus australis</name>
    <dbReference type="NCBI Taxonomy" id="614101"/>
    <lineage>
        <taxon>Eukaryota</taxon>
        <taxon>Metazoa</taxon>
        <taxon>Ecdysozoa</taxon>
        <taxon>Arthropoda</taxon>
        <taxon>Hexapoda</taxon>
        <taxon>Insecta</taxon>
        <taxon>Pterygota</taxon>
        <taxon>Neoptera</taxon>
        <taxon>Polyneoptera</taxon>
        <taxon>Phasmatodea</taxon>
        <taxon>Verophasmatodea</taxon>
        <taxon>Anareolatae</taxon>
        <taxon>Phasmatidae</taxon>
        <taxon>Eurycanthinae</taxon>
        <taxon>Dryococelus</taxon>
    </lineage>
</organism>
<keyword evidence="4" id="KW-1185">Reference proteome</keyword>
<feature type="region of interest" description="Disordered" evidence="1">
    <location>
        <begin position="1"/>
        <end position="21"/>
    </location>
</feature>
<name>A0ABQ9I7J3_9NEOP</name>
<evidence type="ECO:0000256" key="1">
    <source>
        <dbReference type="SAM" id="MobiDB-lite"/>
    </source>
</evidence>
<sequence length="304" mass="33518">MPCPAEAALTNTSSAGSGESHHEWRSATNLINLHYTSSKRTLASIRPPLHSLNIDLTDYASSPPTGHSTPLPLPSVNVDCTVSFDYFVKMSGKSVKCKIDSENRIYKESWESDYLIANNNGKLQCLVCMQVVSVPKEYNVKRHYSTMHESKFANYKREATSVLVGDFKKKMKQQTNMSYVQTHSLYASDAVSLEIAKAKKPFTYGSLVKTCAIEVAKVFVDAKLAGKLESVALSPKTIQRRIIDMGEQVEKLMLRAFAVCSLHGTTKGKDTYDAVKKSVDRIEGLSKCSVIITDGTPAMTGNNM</sequence>
<evidence type="ECO:0000259" key="2">
    <source>
        <dbReference type="Pfam" id="PF18658"/>
    </source>
</evidence>
<accession>A0ABQ9I7J3</accession>
<comment type="caution">
    <text evidence="3">The sequence shown here is derived from an EMBL/GenBank/DDBJ whole genome shotgun (WGS) entry which is preliminary data.</text>
</comment>
<evidence type="ECO:0000313" key="4">
    <source>
        <dbReference type="Proteomes" id="UP001159363"/>
    </source>
</evidence>
<dbReference type="Proteomes" id="UP001159363">
    <property type="component" value="Chromosome 2"/>
</dbReference>
<dbReference type="InterPro" id="IPR040647">
    <property type="entry name" value="SPIN-DOC_Znf-C2H2"/>
</dbReference>
<feature type="domain" description="SPIN-DOC-like zinc-finger" evidence="2">
    <location>
        <begin position="108"/>
        <end position="160"/>
    </location>
</feature>
<dbReference type="EMBL" id="JARBHB010000002">
    <property type="protein sequence ID" value="KAJ8892225.1"/>
    <property type="molecule type" value="Genomic_DNA"/>
</dbReference>
<dbReference type="PANTHER" id="PTHR45913">
    <property type="entry name" value="EPM2A-INTERACTING PROTEIN 1"/>
    <property type="match status" value="1"/>
</dbReference>
<dbReference type="PANTHER" id="PTHR45913:SF20">
    <property type="entry name" value="GENERAL TRANSCRIPTION FACTOR II-I REPEAT DOMAIN-CONTAINING PROTEIN 2"/>
    <property type="match status" value="1"/>
</dbReference>
<reference evidence="3 4" key="1">
    <citation type="submission" date="2023-02" db="EMBL/GenBank/DDBJ databases">
        <title>LHISI_Scaffold_Assembly.</title>
        <authorList>
            <person name="Stuart O.P."/>
            <person name="Cleave R."/>
            <person name="Magrath M.J.L."/>
            <person name="Mikheyev A.S."/>
        </authorList>
    </citation>
    <scope>NUCLEOTIDE SEQUENCE [LARGE SCALE GENOMIC DNA]</scope>
    <source>
        <strain evidence="3">Daus_M_001</strain>
        <tissue evidence="3">Leg muscle</tissue>
    </source>
</reference>
<gene>
    <name evidence="3" type="ORF">PR048_004805</name>
</gene>